<feature type="compositionally biased region" description="Basic and acidic residues" evidence="1">
    <location>
        <begin position="101"/>
        <end position="125"/>
    </location>
</feature>
<feature type="region of interest" description="Disordered" evidence="1">
    <location>
        <begin position="1"/>
        <end position="24"/>
    </location>
</feature>
<evidence type="ECO:0000256" key="1">
    <source>
        <dbReference type="SAM" id="MobiDB-lite"/>
    </source>
</evidence>
<feature type="compositionally biased region" description="Basic residues" evidence="1">
    <location>
        <begin position="90"/>
        <end position="100"/>
    </location>
</feature>
<gene>
    <name evidence="2" type="ORF">CHYS00102_LOCUS19061</name>
</gene>
<organism evidence="2">
    <name type="scientific">Corethron hystrix</name>
    <dbReference type="NCBI Taxonomy" id="216773"/>
    <lineage>
        <taxon>Eukaryota</taxon>
        <taxon>Sar</taxon>
        <taxon>Stramenopiles</taxon>
        <taxon>Ochrophyta</taxon>
        <taxon>Bacillariophyta</taxon>
        <taxon>Coscinodiscophyceae</taxon>
        <taxon>Corethrophycidae</taxon>
        <taxon>Corethrales</taxon>
        <taxon>Corethraceae</taxon>
        <taxon>Corethron</taxon>
    </lineage>
</organism>
<evidence type="ECO:0000313" key="2">
    <source>
        <dbReference type="EMBL" id="CAD8891855.1"/>
    </source>
</evidence>
<protein>
    <submittedName>
        <fullName evidence="2">Uncharacterized protein</fullName>
    </submittedName>
</protein>
<accession>A0A7S1BM83</accession>
<feature type="region of interest" description="Disordered" evidence="1">
    <location>
        <begin position="49"/>
        <end position="125"/>
    </location>
</feature>
<reference evidence="2" key="1">
    <citation type="submission" date="2021-01" db="EMBL/GenBank/DDBJ databases">
        <authorList>
            <person name="Corre E."/>
            <person name="Pelletier E."/>
            <person name="Niang G."/>
            <person name="Scheremetjew M."/>
            <person name="Finn R."/>
            <person name="Kale V."/>
            <person name="Holt S."/>
            <person name="Cochrane G."/>
            <person name="Meng A."/>
            <person name="Brown T."/>
            <person name="Cohen L."/>
        </authorList>
    </citation>
    <scope>NUCLEOTIDE SEQUENCE</scope>
    <source>
        <strain evidence="2">308</strain>
    </source>
</reference>
<dbReference type="AlphaFoldDB" id="A0A7S1BM83"/>
<dbReference type="EMBL" id="HBFR01026451">
    <property type="protein sequence ID" value="CAD8891855.1"/>
    <property type="molecule type" value="Transcribed_RNA"/>
</dbReference>
<name>A0A7S1BM83_9STRA</name>
<sequence length="125" mass="14404">MPSLDQFFASPLGSPTSFGPTDPAAIDRADAFVSRAEHVKLDMRILRKHVRPPENSPLMWGDSCSRGSTEADKERKRKVPKKVAKESGLKVKKKYMTKKRRQEEEEKKENNEEDKKMKNESEEEK</sequence>
<proteinExistence type="predicted"/>